<protein>
    <submittedName>
        <fullName evidence="1">Uncharacterized protein</fullName>
    </submittedName>
</protein>
<sequence>MAMNAVNEASAQLIKQWLDKCEREGILPWKWDFKLESVAGNNKNVLDIQNESDPIQRIFMWYRLPKKESPETEQTELAKAIYTVAFGVDRKQLGIGFSMDVMNSFWTTYQWAILKRYGISFVKSIEFGNEHDTSDPADHSLRNEYSDYSAVNDLFKPFAAAEHTIGNFVLVSRGFNNGRGNYDYWDLGMWLIKTFLDYVESSAWEGYVDKLFLQPFVTDTYEVAEFWEDHFDESESIKPDGGEDKQKTSQLISQWLNHTYLSIEERGKFITKTLCETLGEKDYQFYKTHLETLSFTPKFANELWPDFKKK</sequence>
<evidence type="ECO:0000313" key="1">
    <source>
        <dbReference type="EMBL" id="KRL14692.1"/>
    </source>
</evidence>
<evidence type="ECO:0000313" key="2">
    <source>
        <dbReference type="Proteomes" id="UP000051330"/>
    </source>
</evidence>
<reference evidence="1 2" key="1">
    <citation type="journal article" date="2015" name="Genome Announc.">
        <title>Expanding the biotechnology potential of lactobacilli through comparative genomics of 213 strains and associated genera.</title>
        <authorList>
            <person name="Sun Z."/>
            <person name="Harris H.M."/>
            <person name="McCann A."/>
            <person name="Guo C."/>
            <person name="Argimon S."/>
            <person name="Zhang W."/>
            <person name="Yang X."/>
            <person name="Jeffery I.B."/>
            <person name="Cooney J.C."/>
            <person name="Kagawa T.F."/>
            <person name="Liu W."/>
            <person name="Song Y."/>
            <person name="Salvetti E."/>
            <person name="Wrobel A."/>
            <person name="Rasinkangas P."/>
            <person name="Parkhill J."/>
            <person name="Rea M.C."/>
            <person name="O'Sullivan O."/>
            <person name="Ritari J."/>
            <person name="Douillard F.P."/>
            <person name="Paul Ross R."/>
            <person name="Yang R."/>
            <person name="Briner A.E."/>
            <person name="Felis G.E."/>
            <person name="de Vos W.M."/>
            <person name="Barrangou R."/>
            <person name="Klaenhammer T.R."/>
            <person name="Caufield P.W."/>
            <person name="Cui Y."/>
            <person name="Zhang H."/>
            <person name="O'Toole P.W."/>
        </authorList>
    </citation>
    <scope>NUCLEOTIDE SEQUENCE [LARGE SCALE GENOMIC DNA]</scope>
    <source>
        <strain evidence="1 2">DSM 12744</strain>
    </source>
</reference>
<accession>A0A0R1N8L7</accession>
<dbReference type="EMBL" id="AZEC01000001">
    <property type="protein sequence ID" value="KRL14692.1"/>
    <property type="molecule type" value="Genomic_DNA"/>
</dbReference>
<organism evidence="1 2">
    <name type="scientific">Schleiferilactobacillus perolens DSM 12744</name>
    <dbReference type="NCBI Taxonomy" id="1423792"/>
    <lineage>
        <taxon>Bacteria</taxon>
        <taxon>Bacillati</taxon>
        <taxon>Bacillota</taxon>
        <taxon>Bacilli</taxon>
        <taxon>Lactobacillales</taxon>
        <taxon>Lactobacillaceae</taxon>
        <taxon>Schleiferilactobacillus</taxon>
    </lineage>
</organism>
<proteinExistence type="predicted"/>
<comment type="caution">
    <text evidence="1">The sequence shown here is derived from an EMBL/GenBank/DDBJ whole genome shotgun (WGS) entry which is preliminary data.</text>
</comment>
<name>A0A0R1N8L7_9LACO</name>
<dbReference type="PATRIC" id="fig|1423792.3.peg.351"/>
<dbReference type="AlphaFoldDB" id="A0A0R1N8L7"/>
<gene>
    <name evidence="1" type="ORF">FD09_GL000349</name>
</gene>
<dbReference type="Proteomes" id="UP000051330">
    <property type="component" value="Unassembled WGS sequence"/>
</dbReference>
<keyword evidence="2" id="KW-1185">Reference proteome</keyword>